<sequence>MKTISSIVFLLCSLLIFIAYFGLLYEKIVRPQFKKMGTADFFFWGYFVAILLALDVLIVRQFIKRLRNK</sequence>
<protein>
    <submittedName>
        <fullName evidence="2">Uncharacterized protein</fullName>
    </submittedName>
</protein>
<evidence type="ECO:0000313" key="2">
    <source>
        <dbReference type="EMBL" id="PTX21058.1"/>
    </source>
</evidence>
<name>A0A2T5YP19_9BACT</name>
<dbReference type="EMBL" id="QBKI01000002">
    <property type="protein sequence ID" value="PTX21058.1"/>
    <property type="molecule type" value="Genomic_DNA"/>
</dbReference>
<gene>
    <name evidence="2" type="ORF">C8N40_10227</name>
</gene>
<dbReference type="Proteomes" id="UP000244225">
    <property type="component" value="Unassembled WGS sequence"/>
</dbReference>
<keyword evidence="1" id="KW-1133">Transmembrane helix</keyword>
<evidence type="ECO:0000256" key="1">
    <source>
        <dbReference type="SAM" id="Phobius"/>
    </source>
</evidence>
<comment type="caution">
    <text evidence="2">The sequence shown here is derived from an EMBL/GenBank/DDBJ whole genome shotgun (WGS) entry which is preliminary data.</text>
</comment>
<reference evidence="2 3" key="1">
    <citation type="submission" date="2018-04" db="EMBL/GenBank/DDBJ databases">
        <title>Genomic Encyclopedia of Archaeal and Bacterial Type Strains, Phase II (KMG-II): from individual species to whole genera.</title>
        <authorList>
            <person name="Goeker M."/>
        </authorList>
    </citation>
    <scope>NUCLEOTIDE SEQUENCE [LARGE SCALE GENOMIC DNA]</scope>
    <source>
        <strain evidence="2 3">DSM 100162</strain>
    </source>
</reference>
<organism evidence="2 3">
    <name type="scientific">Pontibacter mucosus</name>
    <dbReference type="NCBI Taxonomy" id="1649266"/>
    <lineage>
        <taxon>Bacteria</taxon>
        <taxon>Pseudomonadati</taxon>
        <taxon>Bacteroidota</taxon>
        <taxon>Cytophagia</taxon>
        <taxon>Cytophagales</taxon>
        <taxon>Hymenobacteraceae</taxon>
        <taxon>Pontibacter</taxon>
    </lineage>
</organism>
<keyword evidence="1" id="KW-0472">Membrane</keyword>
<keyword evidence="1" id="KW-0812">Transmembrane</keyword>
<evidence type="ECO:0000313" key="3">
    <source>
        <dbReference type="Proteomes" id="UP000244225"/>
    </source>
</evidence>
<keyword evidence="3" id="KW-1185">Reference proteome</keyword>
<feature type="transmembrane region" description="Helical" evidence="1">
    <location>
        <begin position="41"/>
        <end position="63"/>
    </location>
</feature>
<dbReference type="AlphaFoldDB" id="A0A2T5YP19"/>
<feature type="transmembrane region" description="Helical" evidence="1">
    <location>
        <begin position="7"/>
        <end position="25"/>
    </location>
</feature>
<proteinExistence type="predicted"/>
<accession>A0A2T5YP19</accession>